<dbReference type="VEuPathDB" id="CryptoDB:Vbra_17385"/>
<evidence type="ECO:0000256" key="1">
    <source>
        <dbReference type="ARBA" id="ARBA00008129"/>
    </source>
</evidence>
<name>A0A0G4GCL4_VITBC</name>
<organism evidence="3 4">
    <name type="scientific">Vitrella brassicaformis (strain CCMP3155)</name>
    <dbReference type="NCBI Taxonomy" id="1169540"/>
    <lineage>
        <taxon>Eukaryota</taxon>
        <taxon>Sar</taxon>
        <taxon>Alveolata</taxon>
        <taxon>Colpodellida</taxon>
        <taxon>Vitrellaceae</taxon>
        <taxon>Vitrella</taxon>
    </lineage>
</organism>
<dbReference type="InterPro" id="IPR000132">
    <property type="entry name" value="Nitrilase/CN_hydratase_CS"/>
</dbReference>
<dbReference type="STRING" id="1169540.A0A0G4GCL4"/>
<dbReference type="PANTHER" id="PTHR46044">
    <property type="entry name" value="NITRILASE"/>
    <property type="match status" value="1"/>
</dbReference>
<dbReference type="PROSITE" id="PS50263">
    <property type="entry name" value="CN_HYDROLASE"/>
    <property type="match status" value="1"/>
</dbReference>
<sequence>MFHLDAVGPIWAGSYFPERRMASERRYKAAVLQAGPVIKDGIFDFDLTFDVVRRKVAQAAEQGAKLVVGAEALIGGYARALGFVPGTPESKDVYRRYVEGAIEVPSPQTERLAGLAKELGVYMVLGVIEKDKEACTLYCSALFFDNEGQLVGKRRKLVPTDTERLVWGRGDGSTLPVIKSPFGSIGAAICWENYMPLLRTALYGKGVEVYCAPTLDDRDTWLPTCQHIAVEGRCWVLTAVQYFTEPGASAPLFKGGSAIISPFGKVVAGPLWGEEGVLVADIDLDEVVRGKMDLDVVGHYNRPDIFTLTVNERPNKSVVIDSSVQ</sequence>
<evidence type="ECO:0000259" key="2">
    <source>
        <dbReference type="PROSITE" id="PS50263"/>
    </source>
</evidence>
<dbReference type="PROSITE" id="PS00921">
    <property type="entry name" value="NITRIL_CHT_2"/>
    <property type="match status" value="1"/>
</dbReference>
<proteinExistence type="inferred from homology"/>
<dbReference type="Pfam" id="PF00795">
    <property type="entry name" value="CN_hydrolase"/>
    <property type="match status" value="1"/>
</dbReference>
<keyword evidence="4" id="KW-1185">Reference proteome</keyword>
<dbReference type="OrthoDB" id="10250282at2759"/>
<dbReference type="InterPro" id="IPR044149">
    <property type="entry name" value="Nitrilases_CHs"/>
</dbReference>
<dbReference type="GO" id="GO:0000257">
    <property type="term" value="F:nitrilase activity"/>
    <property type="evidence" value="ECO:0007669"/>
    <property type="project" value="UniProtKB-ARBA"/>
</dbReference>
<dbReference type="EMBL" id="CDMY01000619">
    <property type="protein sequence ID" value="CEM26536.1"/>
    <property type="molecule type" value="Genomic_DNA"/>
</dbReference>
<comment type="similarity">
    <text evidence="1">Belongs to the carbon-nitrogen hydrolase superfamily. Nitrilase family.</text>
</comment>
<dbReference type="AlphaFoldDB" id="A0A0G4GCL4"/>
<dbReference type="PhylomeDB" id="A0A0G4GCL4"/>
<dbReference type="InterPro" id="IPR036526">
    <property type="entry name" value="C-N_Hydrolase_sf"/>
</dbReference>
<dbReference type="CDD" id="cd07564">
    <property type="entry name" value="nitrilases_CHs"/>
    <property type="match status" value="1"/>
</dbReference>
<gene>
    <name evidence="3" type="ORF">Vbra_17385</name>
</gene>
<evidence type="ECO:0000313" key="3">
    <source>
        <dbReference type="EMBL" id="CEM26536.1"/>
    </source>
</evidence>
<feature type="domain" description="CN hydrolase" evidence="2">
    <location>
        <begin position="27"/>
        <end position="284"/>
    </location>
</feature>
<dbReference type="InParanoid" id="A0A0G4GCL4"/>
<dbReference type="SUPFAM" id="SSF56317">
    <property type="entry name" value="Carbon-nitrogen hydrolase"/>
    <property type="match status" value="1"/>
</dbReference>
<evidence type="ECO:0000313" key="4">
    <source>
        <dbReference type="Proteomes" id="UP000041254"/>
    </source>
</evidence>
<reference evidence="3 4" key="1">
    <citation type="submission" date="2014-11" db="EMBL/GenBank/DDBJ databases">
        <authorList>
            <person name="Zhu J."/>
            <person name="Qi W."/>
            <person name="Song R."/>
        </authorList>
    </citation>
    <scope>NUCLEOTIDE SEQUENCE [LARGE SCALE GENOMIC DNA]</scope>
</reference>
<protein>
    <recommendedName>
        <fullName evidence="2">CN hydrolase domain-containing protein</fullName>
    </recommendedName>
</protein>
<dbReference type="Gene3D" id="3.60.110.10">
    <property type="entry name" value="Carbon-nitrogen hydrolase"/>
    <property type="match status" value="1"/>
</dbReference>
<dbReference type="InterPro" id="IPR003010">
    <property type="entry name" value="C-N_Hydrolase"/>
</dbReference>
<dbReference type="Proteomes" id="UP000041254">
    <property type="component" value="Unassembled WGS sequence"/>
</dbReference>
<accession>A0A0G4GCL4</accession>
<dbReference type="GO" id="GO:0016836">
    <property type="term" value="F:hydro-lyase activity"/>
    <property type="evidence" value="ECO:0007669"/>
    <property type="project" value="UniProtKB-ARBA"/>
</dbReference>
<dbReference type="PANTHER" id="PTHR46044:SF1">
    <property type="entry name" value="CN HYDROLASE DOMAIN-CONTAINING PROTEIN"/>
    <property type="match status" value="1"/>
</dbReference>